<dbReference type="SUPFAM" id="SSF52172">
    <property type="entry name" value="CheY-like"/>
    <property type="match status" value="1"/>
</dbReference>
<evidence type="ECO:0000259" key="1">
    <source>
        <dbReference type="SMART" id="SM00850"/>
    </source>
</evidence>
<proteinExistence type="predicted"/>
<dbReference type="AlphaFoldDB" id="A0A4R3ZAH5"/>
<evidence type="ECO:0000313" key="2">
    <source>
        <dbReference type="EMBL" id="TCW01706.1"/>
    </source>
</evidence>
<dbReference type="GeneID" id="98914640"/>
<dbReference type="InterPro" id="IPR007492">
    <property type="entry name" value="LytTR_DNA-bd_dom"/>
</dbReference>
<keyword evidence="3" id="KW-1185">Reference proteome</keyword>
<reference evidence="2 3" key="1">
    <citation type="submission" date="2019-03" db="EMBL/GenBank/DDBJ databases">
        <title>Genomic Encyclopedia of Type Strains, Phase IV (KMG-IV): sequencing the most valuable type-strain genomes for metagenomic binning, comparative biology and taxonomic classification.</title>
        <authorList>
            <person name="Goeker M."/>
        </authorList>
    </citation>
    <scope>NUCLEOTIDE SEQUENCE [LARGE SCALE GENOMIC DNA]</scope>
    <source>
        <strain evidence="2 3">DSM 29487</strain>
    </source>
</reference>
<feature type="domain" description="HTH LytTR-type" evidence="1">
    <location>
        <begin position="134"/>
        <end position="228"/>
    </location>
</feature>
<dbReference type="Proteomes" id="UP000295515">
    <property type="component" value="Unassembled WGS sequence"/>
</dbReference>
<accession>A0A4R3ZAH5</accession>
<evidence type="ECO:0000313" key="3">
    <source>
        <dbReference type="Proteomes" id="UP000295515"/>
    </source>
</evidence>
<dbReference type="Pfam" id="PF04397">
    <property type="entry name" value="LytTR"/>
    <property type="match status" value="1"/>
</dbReference>
<dbReference type="SMART" id="SM00850">
    <property type="entry name" value="LytTR"/>
    <property type="match status" value="1"/>
</dbReference>
<sequence>MKILICEQSEEFVDHMVKTIRSYPCDEEIIIESYTDTVGIARRIEKENFDLAYLGGVINGRNGFELGRMIHEKNPACLLIYVCEDYRYMHEGFRAYGFQMVLKPQEKLFDYEFKRALMIYKKLHYHILFHLDNGKTHDFLPSEIMYIVINNDGLEVVTEDRRFKGHFENFKKIQQELMNQHHFFPMHPNYFVNMEYISVVRNGELGMDNGDCVPTSAMNKEIIDDAIQSYMREI</sequence>
<dbReference type="InterPro" id="IPR011006">
    <property type="entry name" value="CheY-like_superfamily"/>
</dbReference>
<dbReference type="Gene3D" id="2.40.50.1020">
    <property type="entry name" value="LytTr DNA-binding domain"/>
    <property type="match status" value="1"/>
</dbReference>
<dbReference type="EMBL" id="SMCQ01000003">
    <property type="protein sequence ID" value="TCW01706.1"/>
    <property type="molecule type" value="Genomic_DNA"/>
</dbReference>
<dbReference type="GO" id="GO:0003677">
    <property type="term" value="F:DNA binding"/>
    <property type="evidence" value="ECO:0007669"/>
    <property type="project" value="InterPro"/>
</dbReference>
<gene>
    <name evidence="2" type="ORF">EDD60_103163</name>
</gene>
<protein>
    <submittedName>
        <fullName evidence="2">LytTR family two component transcriptional regulator</fullName>
    </submittedName>
</protein>
<dbReference type="RefSeq" id="WP_066449143.1">
    <property type="nucleotide sequence ID" value="NZ_CAUWFI010000013.1"/>
</dbReference>
<name>A0A4R3ZAH5_9FIRM</name>
<comment type="caution">
    <text evidence="2">The sequence shown here is derived from an EMBL/GenBank/DDBJ whole genome shotgun (WGS) entry which is preliminary data.</text>
</comment>
<organism evidence="2 3">
    <name type="scientific">Longibaculum muris</name>
    <dbReference type="NCBI Taxonomy" id="1796628"/>
    <lineage>
        <taxon>Bacteria</taxon>
        <taxon>Bacillati</taxon>
        <taxon>Bacillota</taxon>
        <taxon>Erysipelotrichia</taxon>
        <taxon>Erysipelotrichales</taxon>
        <taxon>Coprobacillaceae</taxon>
        <taxon>Longibaculum</taxon>
    </lineage>
</organism>
<dbReference type="Gene3D" id="3.40.50.2300">
    <property type="match status" value="1"/>
</dbReference>